<protein>
    <submittedName>
        <fullName evidence="1">Uncharacterized protein</fullName>
    </submittedName>
</protein>
<proteinExistence type="predicted"/>
<evidence type="ECO:0000313" key="1">
    <source>
        <dbReference type="EMBL" id="KAG5585315.1"/>
    </source>
</evidence>
<dbReference type="Proteomes" id="UP000824120">
    <property type="component" value="Chromosome 9"/>
</dbReference>
<organism evidence="1 2">
    <name type="scientific">Solanum commersonii</name>
    <name type="common">Commerson's wild potato</name>
    <name type="synonym">Commerson's nightshade</name>
    <dbReference type="NCBI Taxonomy" id="4109"/>
    <lineage>
        <taxon>Eukaryota</taxon>
        <taxon>Viridiplantae</taxon>
        <taxon>Streptophyta</taxon>
        <taxon>Embryophyta</taxon>
        <taxon>Tracheophyta</taxon>
        <taxon>Spermatophyta</taxon>
        <taxon>Magnoliopsida</taxon>
        <taxon>eudicotyledons</taxon>
        <taxon>Gunneridae</taxon>
        <taxon>Pentapetalae</taxon>
        <taxon>asterids</taxon>
        <taxon>lamiids</taxon>
        <taxon>Solanales</taxon>
        <taxon>Solanaceae</taxon>
        <taxon>Solanoideae</taxon>
        <taxon>Solaneae</taxon>
        <taxon>Solanum</taxon>
    </lineage>
</organism>
<name>A0A9J5XAE9_SOLCO</name>
<sequence>MVKRVTKPSLLQLLHQIELYPEELLKVLGEEHTTCMLSIVTKSKRIHQMLSLFPNKPVLEWKSSSSVRKGHFIPHLKAMRLVSKGCVYHLVRVNDSGV</sequence>
<dbReference type="EMBL" id="JACXVP010000009">
    <property type="protein sequence ID" value="KAG5585315.1"/>
    <property type="molecule type" value="Genomic_DNA"/>
</dbReference>
<gene>
    <name evidence="1" type="ORF">H5410_045749</name>
</gene>
<reference evidence="1 2" key="1">
    <citation type="submission" date="2020-09" db="EMBL/GenBank/DDBJ databases">
        <title>De no assembly of potato wild relative species, Solanum commersonii.</title>
        <authorList>
            <person name="Cho K."/>
        </authorList>
    </citation>
    <scope>NUCLEOTIDE SEQUENCE [LARGE SCALE GENOMIC DNA]</scope>
    <source>
        <strain evidence="1">LZ3.2</strain>
        <tissue evidence="1">Leaf</tissue>
    </source>
</reference>
<comment type="caution">
    <text evidence="1">The sequence shown here is derived from an EMBL/GenBank/DDBJ whole genome shotgun (WGS) entry which is preliminary data.</text>
</comment>
<evidence type="ECO:0000313" key="2">
    <source>
        <dbReference type="Proteomes" id="UP000824120"/>
    </source>
</evidence>
<dbReference type="AlphaFoldDB" id="A0A9J5XAE9"/>
<dbReference type="OrthoDB" id="437338at2759"/>
<accession>A0A9J5XAE9</accession>
<keyword evidence="2" id="KW-1185">Reference proteome</keyword>